<dbReference type="EMBL" id="BAAAZY010000006">
    <property type="protein sequence ID" value="GAA4046251.1"/>
    <property type="molecule type" value="Genomic_DNA"/>
</dbReference>
<evidence type="ECO:0000313" key="5">
    <source>
        <dbReference type="Proteomes" id="UP001499984"/>
    </source>
</evidence>
<dbReference type="InterPro" id="IPR037523">
    <property type="entry name" value="VOC_core"/>
</dbReference>
<feature type="domain" description="VOC" evidence="3">
    <location>
        <begin position="2"/>
        <end position="130"/>
    </location>
</feature>
<accession>A0ABP7UKR8</accession>
<protein>
    <recommendedName>
        <fullName evidence="3">VOC domain-containing protein</fullName>
    </recommendedName>
</protein>
<gene>
    <name evidence="4" type="ORF">GCM10022233_14970</name>
</gene>
<comment type="caution">
    <text evidence="4">The sequence shown here is derived from an EMBL/GenBank/DDBJ whole genome shotgun (WGS) entry which is preliminary data.</text>
</comment>
<keyword evidence="1" id="KW-0479">Metal-binding</keyword>
<dbReference type="PANTHER" id="PTHR43048">
    <property type="entry name" value="METHYLMALONYL-COA EPIMERASE"/>
    <property type="match status" value="1"/>
</dbReference>
<reference evidence="5" key="1">
    <citation type="journal article" date="2019" name="Int. J. Syst. Evol. Microbiol.">
        <title>The Global Catalogue of Microorganisms (GCM) 10K type strain sequencing project: providing services to taxonomists for standard genome sequencing and annotation.</title>
        <authorList>
            <consortium name="The Broad Institute Genomics Platform"/>
            <consortium name="The Broad Institute Genome Sequencing Center for Infectious Disease"/>
            <person name="Wu L."/>
            <person name="Ma J."/>
        </authorList>
    </citation>
    <scope>NUCLEOTIDE SEQUENCE [LARGE SCALE GENOMIC DNA]</scope>
    <source>
        <strain evidence="5">JCM 16925</strain>
    </source>
</reference>
<sequence>MRTLHFGLRVTNPERSLAFYTAVGYEVVGSVPDTPLGRLTMLKLPGDEFVSIELVHDPAGRQAGREEAGADAGSGLSHLVVKVESMDATLAELAARGVDAEAPESPDGADDFRTAWLTDPDGNRIELVQWPAGHPDGLSAADLQD</sequence>
<dbReference type="Gene3D" id="3.10.180.10">
    <property type="entry name" value="2,3-Dihydroxybiphenyl 1,2-Dioxygenase, domain 1"/>
    <property type="match status" value="1"/>
</dbReference>
<dbReference type="SUPFAM" id="SSF54593">
    <property type="entry name" value="Glyoxalase/Bleomycin resistance protein/Dihydroxybiphenyl dioxygenase"/>
    <property type="match status" value="1"/>
</dbReference>
<evidence type="ECO:0000259" key="3">
    <source>
        <dbReference type="PROSITE" id="PS51819"/>
    </source>
</evidence>
<proteinExistence type="predicted"/>
<dbReference type="InterPro" id="IPR004360">
    <property type="entry name" value="Glyas_Fos-R_dOase_dom"/>
</dbReference>
<organism evidence="4 5">
    <name type="scientific">Streptomyces shaanxiensis</name>
    <dbReference type="NCBI Taxonomy" id="653357"/>
    <lineage>
        <taxon>Bacteria</taxon>
        <taxon>Bacillati</taxon>
        <taxon>Actinomycetota</taxon>
        <taxon>Actinomycetes</taxon>
        <taxon>Kitasatosporales</taxon>
        <taxon>Streptomycetaceae</taxon>
        <taxon>Streptomyces</taxon>
    </lineage>
</organism>
<dbReference type="Proteomes" id="UP001499984">
    <property type="component" value="Unassembled WGS sequence"/>
</dbReference>
<keyword evidence="5" id="KW-1185">Reference proteome</keyword>
<evidence type="ECO:0000256" key="2">
    <source>
        <dbReference type="SAM" id="MobiDB-lite"/>
    </source>
</evidence>
<dbReference type="InterPro" id="IPR051785">
    <property type="entry name" value="MMCE/EMCE_epimerase"/>
</dbReference>
<dbReference type="PROSITE" id="PS51819">
    <property type="entry name" value="VOC"/>
    <property type="match status" value="1"/>
</dbReference>
<feature type="region of interest" description="Disordered" evidence="2">
    <location>
        <begin position="98"/>
        <end position="117"/>
    </location>
</feature>
<evidence type="ECO:0000256" key="1">
    <source>
        <dbReference type="ARBA" id="ARBA00022723"/>
    </source>
</evidence>
<dbReference type="CDD" id="cd06587">
    <property type="entry name" value="VOC"/>
    <property type="match status" value="1"/>
</dbReference>
<name>A0ABP7UKR8_9ACTN</name>
<dbReference type="Pfam" id="PF00903">
    <property type="entry name" value="Glyoxalase"/>
    <property type="match status" value="1"/>
</dbReference>
<dbReference type="PANTHER" id="PTHR43048:SF3">
    <property type="entry name" value="METHYLMALONYL-COA EPIMERASE, MITOCHONDRIAL"/>
    <property type="match status" value="1"/>
</dbReference>
<evidence type="ECO:0000313" key="4">
    <source>
        <dbReference type="EMBL" id="GAA4046251.1"/>
    </source>
</evidence>
<dbReference type="InterPro" id="IPR029068">
    <property type="entry name" value="Glyas_Bleomycin-R_OHBP_Dase"/>
</dbReference>